<gene>
    <name evidence="3" type="ORF">C2845_PM18G04540</name>
</gene>
<dbReference type="GO" id="GO:0003700">
    <property type="term" value="F:DNA-binding transcription factor activity"/>
    <property type="evidence" value="ECO:0007669"/>
    <property type="project" value="InterPro"/>
</dbReference>
<reference evidence="4" key="1">
    <citation type="journal article" date="2019" name="Nat. Commun.">
        <title>The genome of broomcorn millet.</title>
        <authorList>
            <person name="Zou C."/>
            <person name="Miki D."/>
            <person name="Li D."/>
            <person name="Tang Q."/>
            <person name="Xiao L."/>
            <person name="Rajput S."/>
            <person name="Deng P."/>
            <person name="Jia W."/>
            <person name="Huang R."/>
            <person name="Zhang M."/>
            <person name="Sun Y."/>
            <person name="Hu J."/>
            <person name="Fu X."/>
            <person name="Schnable P.S."/>
            <person name="Li F."/>
            <person name="Zhang H."/>
            <person name="Feng B."/>
            <person name="Zhu X."/>
            <person name="Liu R."/>
            <person name="Schnable J.C."/>
            <person name="Zhu J.-K."/>
            <person name="Zhang H."/>
        </authorList>
    </citation>
    <scope>NUCLEOTIDE SEQUENCE [LARGE SCALE GENOMIC DNA]</scope>
</reference>
<evidence type="ECO:0000313" key="4">
    <source>
        <dbReference type="Proteomes" id="UP000275267"/>
    </source>
</evidence>
<proteinExistence type="predicted"/>
<evidence type="ECO:0000256" key="1">
    <source>
        <dbReference type="ARBA" id="ARBA00023242"/>
    </source>
</evidence>
<comment type="caution">
    <text evidence="3">The sequence shown here is derived from an EMBL/GenBank/DDBJ whole genome shotgun (WGS) entry which is preliminary data.</text>
</comment>
<dbReference type="Pfam" id="PF08670">
    <property type="entry name" value="MEKHLA"/>
    <property type="match status" value="1"/>
</dbReference>
<evidence type="ECO:0000259" key="2">
    <source>
        <dbReference type="Pfam" id="PF08670"/>
    </source>
</evidence>
<dbReference type="InterPro" id="IPR013978">
    <property type="entry name" value="MEKHLA"/>
</dbReference>
<protein>
    <recommendedName>
        <fullName evidence="2">MEKHLA domain-containing protein</fullName>
    </recommendedName>
</protein>
<dbReference type="PANTHER" id="PTHR45950:SF10">
    <property type="entry name" value="HOMEOBOX-LEUCINE ZIPPER PROTEIN REVOLUTA"/>
    <property type="match status" value="1"/>
</dbReference>
<dbReference type="EMBL" id="PQIB02000017">
    <property type="protein sequence ID" value="RLM59041.1"/>
    <property type="molecule type" value="Genomic_DNA"/>
</dbReference>
<dbReference type="STRING" id="4540.A0A3L6PJQ2"/>
<keyword evidence="1" id="KW-0539">Nucleus</keyword>
<dbReference type="Proteomes" id="UP000275267">
    <property type="component" value="Unassembled WGS sequence"/>
</dbReference>
<dbReference type="PANTHER" id="PTHR45950">
    <property type="entry name" value="HOMEOBOX-LEUCINE ZIPPER PROTEIN ATHB-14"/>
    <property type="match status" value="1"/>
</dbReference>
<evidence type="ECO:0000313" key="3">
    <source>
        <dbReference type="EMBL" id="RLM59041.1"/>
    </source>
</evidence>
<accession>A0A3L6PJQ2</accession>
<keyword evidence="4" id="KW-1185">Reference proteome</keyword>
<feature type="domain" description="MEKHLA" evidence="2">
    <location>
        <begin position="142"/>
        <end position="227"/>
    </location>
</feature>
<dbReference type="InterPro" id="IPR044830">
    <property type="entry name" value="HD-Zip_III"/>
</dbReference>
<dbReference type="OrthoDB" id="1926915at2759"/>
<dbReference type="AlphaFoldDB" id="A0A3L6PJQ2"/>
<sequence length="244" mass="26801">MAFPIVMPQAGTQVLLDRHRSESPARQRRGGGNGAVAATATAAEDAPRAYGDVLGGRRGHLYHPVCDDSSLPPLGNGLLNCCSVAMREEAAAAGFSWPVDYPLSLVLSAVILVKENHAIEADHKQFPYKIHLQDSVAAMARQYHLGVDLVSHSDEDGESLLRMFWDHQDDVLCCSFKEKPVFTFGNQMGIDMLETTLIALQDLTLDKIFDEAGRKALHAEIPKLMEQAADIPFYYDMVIGIQHV</sequence>
<name>A0A3L6PJQ2_PANMI</name>
<organism evidence="3 4">
    <name type="scientific">Panicum miliaceum</name>
    <name type="common">Proso millet</name>
    <name type="synonym">Broomcorn millet</name>
    <dbReference type="NCBI Taxonomy" id="4540"/>
    <lineage>
        <taxon>Eukaryota</taxon>
        <taxon>Viridiplantae</taxon>
        <taxon>Streptophyta</taxon>
        <taxon>Embryophyta</taxon>
        <taxon>Tracheophyta</taxon>
        <taxon>Spermatophyta</taxon>
        <taxon>Magnoliopsida</taxon>
        <taxon>Liliopsida</taxon>
        <taxon>Poales</taxon>
        <taxon>Poaceae</taxon>
        <taxon>PACMAD clade</taxon>
        <taxon>Panicoideae</taxon>
        <taxon>Panicodae</taxon>
        <taxon>Paniceae</taxon>
        <taxon>Panicinae</taxon>
        <taxon>Panicum</taxon>
        <taxon>Panicum sect. Panicum</taxon>
    </lineage>
</organism>